<name>A0ACC2DAN9_DIPCM</name>
<accession>A0ACC2DAN9</accession>
<reference evidence="2" key="1">
    <citation type="journal article" date="2024" name="Proc. Natl. Acad. Sci. U.S.A.">
        <title>Extraordinary preservation of gene collinearity over three hundred million years revealed in homosporous lycophytes.</title>
        <authorList>
            <person name="Li C."/>
            <person name="Wickell D."/>
            <person name="Kuo L.Y."/>
            <person name="Chen X."/>
            <person name="Nie B."/>
            <person name="Liao X."/>
            <person name="Peng D."/>
            <person name="Ji J."/>
            <person name="Jenkins J."/>
            <person name="Williams M."/>
            <person name="Shu S."/>
            <person name="Plott C."/>
            <person name="Barry K."/>
            <person name="Rajasekar S."/>
            <person name="Grimwood J."/>
            <person name="Han X."/>
            <person name="Sun S."/>
            <person name="Hou Z."/>
            <person name="He W."/>
            <person name="Dai G."/>
            <person name="Sun C."/>
            <person name="Schmutz J."/>
            <person name="Leebens-Mack J.H."/>
            <person name="Li F.W."/>
            <person name="Wang L."/>
        </authorList>
    </citation>
    <scope>NUCLEOTIDE SEQUENCE [LARGE SCALE GENOMIC DNA]</scope>
    <source>
        <strain evidence="2">cv. PW_Plant_1</strain>
    </source>
</reference>
<gene>
    <name evidence="1" type="ORF">O6H91_06G003600</name>
</gene>
<dbReference type="EMBL" id="CM055097">
    <property type="protein sequence ID" value="KAJ7551182.1"/>
    <property type="molecule type" value="Genomic_DNA"/>
</dbReference>
<protein>
    <submittedName>
        <fullName evidence="1">Uncharacterized protein</fullName>
    </submittedName>
</protein>
<evidence type="ECO:0000313" key="2">
    <source>
        <dbReference type="Proteomes" id="UP001162992"/>
    </source>
</evidence>
<dbReference type="Proteomes" id="UP001162992">
    <property type="component" value="Chromosome 6"/>
</dbReference>
<evidence type="ECO:0000313" key="1">
    <source>
        <dbReference type="EMBL" id="KAJ7551182.1"/>
    </source>
</evidence>
<comment type="caution">
    <text evidence="1">The sequence shown here is derived from an EMBL/GenBank/DDBJ whole genome shotgun (WGS) entry which is preliminary data.</text>
</comment>
<proteinExistence type="predicted"/>
<keyword evidence="2" id="KW-1185">Reference proteome</keyword>
<organism evidence="1 2">
    <name type="scientific">Diphasiastrum complanatum</name>
    <name type="common">Issler's clubmoss</name>
    <name type="synonym">Lycopodium complanatum</name>
    <dbReference type="NCBI Taxonomy" id="34168"/>
    <lineage>
        <taxon>Eukaryota</taxon>
        <taxon>Viridiplantae</taxon>
        <taxon>Streptophyta</taxon>
        <taxon>Embryophyta</taxon>
        <taxon>Tracheophyta</taxon>
        <taxon>Lycopodiopsida</taxon>
        <taxon>Lycopodiales</taxon>
        <taxon>Lycopodiaceae</taxon>
        <taxon>Lycopodioideae</taxon>
        <taxon>Diphasiastrum</taxon>
    </lineage>
</organism>
<sequence>MLLPNSFFGFRICCPHPNRRLFSQRIISILQFPYSDCLEKKELDPSFFAFVFSFAAFSNSGLVFRNDNMVLFCESAPLLLSIIILNLVRNTMFPPYMRAIIWLLHRKSAEANKKAVYGYLLRHPRKCYMHLFPNDKTKWLVVTVVGFTTVFTTRNAGENVMNLSDLSAPMLLYIGMM</sequence>